<dbReference type="SUPFAM" id="SSF51161">
    <property type="entry name" value="Trimeric LpxA-like enzymes"/>
    <property type="match status" value="1"/>
</dbReference>
<dbReference type="OrthoDB" id="1686624at2759"/>
<dbReference type="InterPro" id="IPR029044">
    <property type="entry name" value="Nucleotide-diphossugar_trans"/>
</dbReference>
<dbReference type="InterPro" id="IPR011004">
    <property type="entry name" value="Trimer_LpxA-like_sf"/>
</dbReference>
<dbReference type="AlphaFoldDB" id="A0A7J7NVC8"/>
<sequence length="233" mass="26353">MKVVFFNLSTCSRASDFGLMKIDKSGRIFQFLKKPKGENLKSMQADTSILGLSRDDAKRFPYIALMGLYVFKIDVLLDLLMSHYPTSNDFESEIIPMAAEEFNVQILALFEASQILLFLSSEAYIYFTSVLTTDQNREVPGILNSIISHGCFLKDCHVEHSIVGVRSRLEYGVEMKDTMMMGSDYYQTEAEIASNLVEGKVPMGVGSKTKISRWKRQNSHPKSSTSVLVLRWC</sequence>
<dbReference type="PANTHER" id="PTHR43523">
    <property type="entry name" value="GLUCOSE-1-PHOSPHATE ADENYLYLTRANSFERASE-RELATED"/>
    <property type="match status" value="1"/>
</dbReference>
<dbReference type="SUPFAM" id="SSF53448">
    <property type="entry name" value="Nucleotide-diphospho-sugar transferases"/>
    <property type="match status" value="1"/>
</dbReference>
<dbReference type="Gene3D" id="3.90.550.10">
    <property type="entry name" value="Spore Coat Polysaccharide Biosynthesis Protein SpsA, Chain A"/>
    <property type="match status" value="1"/>
</dbReference>
<proteinExistence type="inferred from homology"/>
<organism evidence="3 4">
    <name type="scientific">Kingdonia uniflora</name>
    <dbReference type="NCBI Taxonomy" id="39325"/>
    <lineage>
        <taxon>Eukaryota</taxon>
        <taxon>Viridiplantae</taxon>
        <taxon>Streptophyta</taxon>
        <taxon>Embryophyta</taxon>
        <taxon>Tracheophyta</taxon>
        <taxon>Spermatophyta</taxon>
        <taxon>Magnoliopsida</taxon>
        <taxon>Ranunculales</taxon>
        <taxon>Circaeasteraceae</taxon>
        <taxon>Kingdonia</taxon>
    </lineage>
</organism>
<feature type="domain" description="Nucleotidyl transferase" evidence="2">
    <location>
        <begin position="6"/>
        <end position="108"/>
    </location>
</feature>
<evidence type="ECO:0000313" key="3">
    <source>
        <dbReference type="EMBL" id="KAF6170868.1"/>
    </source>
</evidence>
<gene>
    <name evidence="3" type="ORF">GIB67_015820</name>
</gene>
<protein>
    <recommendedName>
        <fullName evidence="2">Nucleotidyl transferase domain-containing protein</fullName>
    </recommendedName>
</protein>
<evidence type="ECO:0000259" key="2">
    <source>
        <dbReference type="Pfam" id="PF00483"/>
    </source>
</evidence>
<dbReference type="InterPro" id="IPR011831">
    <property type="entry name" value="ADP-Glc_PPase"/>
</dbReference>
<dbReference type="Proteomes" id="UP000541444">
    <property type="component" value="Unassembled WGS sequence"/>
</dbReference>
<dbReference type="EMBL" id="JACGCM010000560">
    <property type="protein sequence ID" value="KAF6170868.1"/>
    <property type="molecule type" value="Genomic_DNA"/>
</dbReference>
<name>A0A7J7NVC8_9MAGN</name>
<reference evidence="3 4" key="1">
    <citation type="journal article" date="2020" name="IScience">
        <title>Genome Sequencing of the Endangered Kingdonia uniflora (Circaeasteraceae, Ranunculales) Reveals Potential Mechanisms of Evolutionary Specialization.</title>
        <authorList>
            <person name="Sun Y."/>
            <person name="Deng T."/>
            <person name="Zhang A."/>
            <person name="Moore M.J."/>
            <person name="Landis J.B."/>
            <person name="Lin N."/>
            <person name="Zhang H."/>
            <person name="Zhang X."/>
            <person name="Huang J."/>
            <person name="Zhang X."/>
            <person name="Sun H."/>
            <person name="Wang H."/>
        </authorList>
    </citation>
    <scope>NUCLEOTIDE SEQUENCE [LARGE SCALE GENOMIC DNA]</scope>
    <source>
        <strain evidence="3">TB1705</strain>
        <tissue evidence="3">Leaf</tissue>
    </source>
</reference>
<dbReference type="Pfam" id="PF25247">
    <property type="entry name" value="LbH_GLGC"/>
    <property type="match status" value="1"/>
</dbReference>
<dbReference type="GO" id="GO:0005978">
    <property type="term" value="P:glycogen biosynthetic process"/>
    <property type="evidence" value="ECO:0007669"/>
    <property type="project" value="InterPro"/>
</dbReference>
<accession>A0A7J7NVC8</accession>
<comment type="caution">
    <text evidence="3">The sequence shown here is derived from an EMBL/GenBank/DDBJ whole genome shotgun (WGS) entry which is preliminary data.</text>
</comment>
<dbReference type="InterPro" id="IPR005835">
    <property type="entry name" value="NTP_transferase_dom"/>
</dbReference>
<keyword evidence="4" id="KW-1185">Reference proteome</keyword>
<evidence type="ECO:0000313" key="4">
    <source>
        <dbReference type="Proteomes" id="UP000541444"/>
    </source>
</evidence>
<comment type="similarity">
    <text evidence="1">Belongs to the bacterial/plant glucose-1-phosphate adenylyltransferase family.</text>
</comment>
<dbReference type="Gene3D" id="2.160.10.10">
    <property type="entry name" value="Hexapeptide repeat proteins"/>
    <property type="match status" value="1"/>
</dbReference>
<dbReference type="Pfam" id="PF00483">
    <property type="entry name" value="NTP_transferase"/>
    <property type="match status" value="1"/>
</dbReference>
<dbReference type="PANTHER" id="PTHR43523:SF15">
    <property type="entry name" value="GLUCOSE-1-PHOSPHATE ADENYLYLTRANSFERASE LARGE SUBUNIT 4, CHLOROPLASTIC_AMYLOPLASTIC"/>
    <property type="match status" value="1"/>
</dbReference>
<evidence type="ECO:0000256" key="1">
    <source>
        <dbReference type="ARBA" id="ARBA00010443"/>
    </source>
</evidence>
<dbReference type="GO" id="GO:0008878">
    <property type="term" value="F:glucose-1-phosphate adenylyltransferase activity"/>
    <property type="evidence" value="ECO:0007669"/>
    <property type="project" value="InterPro"/>
</dbReference>